<evidence type="ECO:0000256" key="1">
    <source>
        <dbReference type="SAM" id="MobiDB-lite"/>
    </source>
</evidence>
<protein>
    <submittedName>
        <fullName evidence="2">Uncharacterized protein</fullName>
    </submittedName>
</protein>
<comment type="caution">
    <text evidence="2">The sequence shown here is derived from an EMBL/GenBank/DDBJ whole genome shotgun (WGS) entry which is preliminary data.</text>
</comment>
<dbReference type="Proteomes" id="UP001234178">
    <property type="component" value="Unassembled WGS sequence"/>
</dbReference>
<keyword evidence="3" id="KW-1185">Reference proteome</keyword>
<sequence>MGGDEVVEEVEARRLDAEFRVVCTKTRSDVAGERRLVVAGVSGKPDRKRLDAGPLRLRQKPNNYGRIDASRQERPERHIGFEAPFNGGRDEATEFGGGRRHVEPFQGRVDRWQVPIAGYARNRPRIEHEDVAGGTSRTPSWKVSGPGTLQCFWLGGEAQLLTVKRVKERLLPGAIAAQQRASLRSVKDAEGEHTIEPVNDRIAKCPIPFENHLTIATPAKLVPACAELFADLVMIVDLAIEYENRRPIRRHHWLMTGGRQIENRKARKAENRVLPSVGTRVIGAAAMKRRESRVNVDPFRVPRKEATEDAAHRFVLSLRGKVSELQRLTESSAASSEGRIVAERGGRRTTFLESRKPDVEGQEEEDAQPVIGAPFLLFLEEFADEVATDVVPDRARIGKRIFDKASQRAIQPRDEWHAEPHLRAVNDFRRDKVFVGPLQNPLRSEAAAEEAIGETRGELDDGTIKKRGPELYGVEHACAVGLEEEVVREVRLKIIGKKFQRVV</sequence>
<proteinExistence type="predicted"/>
<feature type="region of interest" description="Disordered" evidence="1">
    <location>
        <begin position="43"/>
        <end position="62"/>
    </location>
</feature>
<accession>A0ABR0B8Y8</accession>
<evidence type="ECO:0000313" key="2">
    <source>
        <dbReference type="EMBL" id="KAK4045051.1"/>
    </source>
</evidence>
<reference evidence="2 3" key="1">
    <citation type="journal article" date="2023" name="Nucleic Acids Res.">
        <title>The hologenome of Daphnia magna reveals possible DNA methylation and microbiome-mediated evolution of the host genome.</title>
        <authorList>
            <person name="Chaturvedi A."/>
            <person name="Li X."/>
            <person name="Dhandapani V."/>
            <person name="Marshall H."/>
            <person name="Kissane S."/>
            <person name="Cuenca-Cambronero M."/>
            <person name="Asole G."/>
            <person name="Calvet F."/>
            <person name="Ruiz-Romero M."/>
            <person name="Marangio P."/>
            <person name="Guigo R."/>
            <person name="Rago D."/>
            <person name="Mirbahai L."/>
            <person name="Eastwood N."/>
            <person name="Colbourne J.K."/>
            <person name="Zhou J."/>
            <person name="Mallon E."/>
            <person name="Orsini L."/>
        </authorList>
    </citation>
    <scope>NUCLEOTIDE SEQUENCE [LARGE SCALE GENOMIC DNA]</scope>
    <source>
        <strain evidence="2">LRV0_1</strain>
    </source>
</reference>
<gene>
    <name evidence="2" type="ORF">OUZ56_032459</name>
</gene>
<organism evidence="2 3">
    <name type="scientific">Daphnia magna</name>
    <dbReference type="NCBI Taxonomy" id="35525"/>
    <lineage>
        <taxon>Eukaryota</taxon>
        <taxon>Metazoa</taxon>
        <taxon>Ecdysozoa</taxon>
        <taxon>Arthropoda</taxon>
        <taxon>Crustacea</taxon>
        <taxon>Branchiopoda</taxon>
        <taxon>Diplostraca</taxon>
        <taxon>Cladocera</taxon>
        <taxon>Anomopoda</taxon>
        <taxon>Daphniidae</taxon>
        <taxon>Daphnia</taxon>
    </lineage>
</organism>
<evidence type="ECO:0000313" key="3">
    <source>
        <dbReference type="Proteomes" id="UP001234178"/>
    </source>
</evidence>
<name>A0ABR0B8Y8_9CRUS</name>
<dbReference type="EMBL" id="JAOYFB010000041">
    <property type="protein sequence ID" value="KAK4045051.1"/>
    <property type="molecule type" value="Genomic_DNA"/>
</dbReference>